<gene>
    <name evidence="3" type="ORF">GFK26_32560</name>
</gene>
<dbReference type="InterPro" id="IPR029058">
    <property type="entry name" value="AB_hydrolase_fold"/>
</dbReference>
<dbReference type="InterPro" id="IPR010126">
    <property type="entry name" value="Esterase_phb"/>
</dbReference>
<dbReference type="PANTHER" id="PTHR43037">
    <property type="entry name" value="UNNAMED PRODUCT-RELATED"/>
    <property type="match status" value="1"/>
</dbReference>
<evidence type="ECO:0000256" key="1">
    <source>
        <dbReference type="ARBA" id="ARBA00022729"/>
    </source>
</evidence>
<keyword evidence="2" id="KW-0378">Hydrolase</keyword>
<organism evidence="3 4">
    <name type="scientific">Variovorax paradoxus</name>
    <dbReference type="NCBI Taxonomy" id="34073"/>
    <lineage>
        <taxon>Bacteria</taxon>
        <taxon>Pseudomonadati</taxon>
        <taxon>Pseudomonadota</taxon>
        <taxon>Betaproteobacteria</taxon>
        <taxon>Burkholderiales</taxon>
        <taxon>Comamonadaceae</taxon>
        <taxon>Variovorax</taxon>
    </lineage>
</organism>
<dbReference type="GO" id="GO:0005576">
    <property type="term" value="C:extracellular region"/>
    <property type="evidence" value="ECO:0007669"/>
    <property type="project" value="InterPro"/>
</dbReference>
<dbReference type="GO" id="GO:0016787">
    <property type="term" value="F:hydrolase activity"/>
    <property type="evidence" value="ECO:0007669"/>
    <property type="project" value="UniProtKB-KW"/>
</dbReference>
<dbReference type="Proteomes" id="UP000326780">
    <property type="component" value="Chromosome"/>
</dbReference>
<evidence type="ECO:0000256" key="2">
    <source>
        <dbReference type="ARBA" id="ARBA00022801"/>
    </source>
</evidence>
<dbReference type="EMBL" id="CP045644">
    <property type="protein sequence ID" value="QFZ87174.1"/>
    <property type="molecule type" value="Genomic_DNA"/>
</dbReference>
<name>A0A5Q0MES1_VARPD</name>
<dbReference type="RefSeq" id="WP_153285605.1">
    <property type="nucleotide sequence ID" value="NZ_CP045644.1"/>
</dbReference>
<evidence type="ECO:0000313" key="3">
    <source>
        <dbReference type="EMBL" id="QFZ87174.1"/>
    </source>
</evidence>
<keyword evidence="1" id="KW-0732">Signal</keyword>
<dbReference type="NCBIfam" id="TIGR01840">
    <property type="entry name" value="esterase_phb"/>
    <property type="match status" value="1"/>
</dbReference>
<evidence type="ECO:0000313" key="4">
    <source>
        <dbReference type="Proteomes" id="UP000326780"/>
    </source>
</evidence>
<dbReference type="AlphaFoldDB" id="A0A5Q0MES1"/>
<accession>A0A5Q0MES1</accession>
<dbReference type="InterPro" id="IPR050955">
    <property type="entry name" value="Plant_Biomass_Hydrol_Est"/>
</dbReference>
<dbReference type="Gene3D" id="3.40.50.1820">
    <property type="entry name" value="alpha/beta hydrolase"/>
    <property type="match status" value="1"/>
</dbReference>
<dbReference type="SUPFAM" id="SSF53474">
    <property type="entry name" value="alpha/beta-Hydrolases"/>
    <property type="match status" value="1"/>
</dbReference>
<sequence length="345" mass="36620">MARRSTASFFARAYERNLKALTKLTLSNGKRVAGQVQRATAKRLKPPPGKGDWLSGMAMGAGGARGYHLFRPADLALQPGEKLPLMVMLHGCGQTGRDFAASTRMNALAVRQRFLVLYPEQDRIAHPQGCWNWYERRSGKADAEAATLMAAVDQACMLYPVDRDRVAIAGLSAGASMAALLATRYANRFRAVVMHSGVAPGAAKSSATALGAMRGQHVPPMLVTAVGKAMGAAAVFTTLPPMLVLHGDADAVVAPSNAVSSAAVWAAAVGAHAGVARDLQRGQRRAMRVTDFKRQGRTVVTLCEIAGLGHSWSGGTRGQLFSDPIGPDATRMAWAFAAAQFKRVR</sequence>
<protein>
    <submittedName>
        <fullName evidence="3">PHB depolymerase family esterase</fullName>
    </submittedName>
</protein>
<dbReference type="Pfam" id="PF10503">
    <property type="entry name" value="Esterase_PHB"/>
    <property type="match status" value="1"/>
</dbReference>
<dbReference type="PANTHER" id="PTHR43037:SF1">
    <property type="entry name" value="BLL1128 PROTEIN"/>
    <property type="match status" value="1"/>
</dbReference>
<proteinExistence type="predicted"/>
<reference evidence="3 4" key="1">
    <citation type="submission" date="2019-10" db="EMBL/GenBank/DDBJ databases">
        <title>Complete genome sequence of Variovorax paradoxus 5C-2.</title>
        <authorList>
            <person name="Gogoleva N.E."/>
            <person name="Balkin A.S."/>
        </authorList>
    </citation>
    <scope>NUCLEOTIDE SEQUENCE [LARGE SCALE GENOMIC DNA]</scope>
    <source>
        <strain evidence="3 4">5C-2</strain>
    </source>
</reference>